<keyword evidence="2" id="KW-1185">Reference proteome</keyword>
<dbReference type="VEuPathDB" id="VectorBase:AMAM022331"/>
<reference evidence="2" key="1">
    <citation type="submission" date="2013-09" db="EMBL/GenBank/DDBJ databases">
        <title>The Genome Sequence of Anopheles maculatus species B.</title>
        <authorList>
            <consortium name="The Broad Institute Genomics Platform"/>
            <person name="Neafsey D.E."/>
            <person name="Besansky N."/>
            <person name="Howell P."/>
            <person name="Walton C."/>
            <person name="Young S.K."/>
            <person name="Zeng Q."/>
            <person name="Gargeya S."/>
            <person name="Fitzgerald M."/>
            <person name="Haas B."/>
            <person name="Abouelleil A."/>
            <person name="Allen A.W."/>
            <person name="Alvarado L."/>
            <person name="Arachchi H.M."/>
            <person name="Berlin A.M."/>
            <person name="Chapman S.B."/>
            <person name="Gainer-Dewar J."/>
            <person name="Goldberg J."/>
            <person name="Griggs A."/>
            <person name="Gujja S."/>
            <person name="Hansen M."/>
            <person name="Howarth C."/>
            <person name="Imamovic A."/>
            <person name="Ireland A."/>
            <person name="Larimer J."/>
            <person name="McCowan C."/>
            <person name="Murphy C."/>
            <person name="Pearson M."/>
            <person name="Poon T.W."/>
            <person name="Priest M."/>
            <person name="Roberts A."/>
            <person name="Saif S."/>
            <person name="Shea T."/>
            <person name="Sisk P."/>
            <person name="Sykes S."/>
            <person name="Wortman J."/>
            <person name="Nusbaum C."/>
            <person name="Birren B."/>
        </authorList>
    </citation>
    <scope>NUCLEOTIDE SEQUENCE [LARGE SCALE GENOMIC DNA]</scope>
    <source>
        <strain evidence="2">maculatus3</strain>
    </source>
</reference>
<dbReference type="EnsemblMetazoa" id="AMAM022331-RA">
    <property type="protein sequence ID" value="AMAM022331-PA"/>
    <property type="gene ID" value="AMAM022331"/>
</dbReference>
<reference evidence="1" key="2">
    <citation type="submission" date="2020-05" db="UniProtKB">
        <authorList>
            <consortium name="EnsemblMetazoa"/>
        </authorList>
    </citation>
    <scope>IDENTIFICATION</scope>
    <source>
        <strain evidence="1">maculatus3</strain>
    </source>
</reference>
<dbReference type="Proteomes" id="UP000075901">
    <property type="component" value="Unassembled WGS sequence"/>
</dbReference>
<sequence length="131" mass="15333">MTSTNDYNSRKRFAFDIDMEIEAETTSKLKAGTYKRRRQTFSHLCFQTVCAQCGRMLSPKANPLSWHGALLRTLELLGCWKRFWLGKKLYAENKFAPRSDAFISSSKFEGYHHTRTSRHLQSICIQRIYLT</sequence>
<name>A0A182T9G7_9DIPT</name>
<dbReference type="AlphaFoldDB" id="A0A182T9G7"/>
<accession>A0A182T9G7</accession>
<proteinExistence type="predicted"/>
<evidence type="ECO:0000313" key="2">
    <source>
        <dbReference type="Proteomes" id="UP000075901"/>
    </source>
</evidence>
<evidence type="ECO:0000313" key="1">
    <source>
        <dbReference type="EnsemblMetazoa" id="AMAM022331-PA"/>
    </source>
</evidence>
<protein>
    <submittedName>
        <fullName evidence="1">Uncharacterized protein</fullName>
    </submittedName>
</protein>
<organism evidence="1 2">
    <name type="scientific">Anopheles maculatus</name>
    <dbReference type="NCBI Taxonomy" id="74869"/>
    <lineage>
        <taxon>Eukaryota</taxon>
        <taxon>Metazoa</taxon>
        <taxon>Ecdysozoa</taxon>
        <taxon>Arthropoda</taxon>
        <taxon>Hexapoda</taxon>
        <taxon>Insecta</taxon>
        <taxon>Pterygota</taxon>
        <taxon>Neoptera</taxon>
        <taxon>Endopterygota</taxon>
        <taxon>Diptera</taxon>
        <taxon>Nematocera</taxon>
        <taxon>Culicoidea</taxon>
        <taxon>Culicidae</taxon>
        <taxon>Anophelinae</taxon>
        <taxon>Anopheles</taxon>
        <taxon>Anopheles maculatus group</taxon>
    </lineage>
</organism>